<keyword evidence="2" id="KW-1185">Reference proteome</keyword>
<organism evidence="1 2">
    <name type="scientific">Mucilaginibacter hurinus</name>
    <dbReference type="NCBI Taxonomy" id="2201324"/>
    <lineage>
        <taxon>Bacteria</taxon>
        <taxon>Pseudomonadati</taxon>
        <taxon>Bacteroidota</taxon>
        <taxon>Sphingobacteriia</taxon>
        <taxon>Sphingobacteriales</taxon>
        <taxon>Sphingobacteriaceae</taxon>
        <taxon>Mucilaginibacter</taxon>
    </lineage>
</organism>
<sequence length="85" mass="9440">MDGSIKLPTGMNPHILQVNNMAHPGFSQPPASSLTGLWWHASLPAFFLQQSTLALTRETLTIPENEEINKMQPISNNAKNFIIQI</sequence>
<accession>A0A367GLM9</accession>
<gene>
    <name evidence="1" type="ORF">DJ568_13900</name>
</gene>
<dbReference type="AlphaFoldDB" id="A0A367GLM9"/>
<name>A0A367GLM9_9SPHI</name>
<protein>
    <submittedName>
        <fullName evidence="1">Uncharacterized protein</fullName>
    </submittedName>
</protein>
<dbReference type="EMBL" id="QGDC01000007">
    <property type="protein sequence ID" value="RCH54374.1"/>
    <property type="molecule type" value="Genomic_DNA"/>
</dbReference>
<evidence type="ECO:0000313" key="1">
    <source>
        <dbReference type="EMBL" id="RCH54374.1"/>
    </source>
</evidence>
<comment type="caution">
    <text evidence="1">The sequence shown here is derived from an EMBL/GenBank/DDBJ whole genome shotgun (WGS) entry which is preliminary data.</text>
</comment>
<proteinExistence type="predicted"/>
<dbReference type="Proteomes" id="UP000253209">
    <property type="component" value="Unassembled WGS sequence"/>
</dbReference>
<reference evidence="1 2" key="1">
    <citation type="submission" date="2018-05" db="EMBL/GenBank/DDBJ databases">
        <title>Mucilaginibacter hurinus sp. nov., isolated from briquette warehouse soil.</title>
        <authorList>
            <person name="Choi L."/>
        </authorList>
    </citation>
    <scope>NUCLEOTIDE SEQUENCE [LARGE SCALE GENOMIC DNA]</scope>
    <source>
        <strain evidence="1 2">ZR32</strain>
    </source>
</reference>
<evidence type="ECO:0000313" key="2">
    <source>
        <dbReference type="Proteomes" id="UP000253209"/>
    </source>
</evidence>